<evidence type="ECO:0000313" key="1">
    <source>
        <dbReference type="EMBL" id="KAJ8345492.1"/>
    </source>
</evidence>
<dbReference type="EMBL" id="JAINUF010000012">
    <property type="protein sequence ID" value="KAJ8345492.1"/>
    <property type="molecule type" value="Genomic_DNA"/>
</dbReference>
<protein>
    <submittedName>
        <fullName evidence="1">Uncharacterized protein</fullName>
    </submittedName>
</protein>
<keyword evidence="2" id="KW-1185">Reference proteome</keyword>
<evidence type="ECO:0000313" key="2">
    <source>
        <dbReference type="Proteomes" id="UP001152622"/>
    </source>
</evidence>
<proteinExistence type="predicted"/>
<gene>
    <name evidence="1" type="ORF">SKAU_G00296850</name>
</gene>
<dbReference type="Proteomes" id="UP001152622">
    <property type="component" value="Chromosome 12"/>
</dbReference>
<dbReference type="AlphaFoldDB" id="A0A9Q1ILX0"/>
<name>A0A9Q1ILX0_SYNKA</name>
<accession>A0A9Q1ILX0</accession>
<reference evidence="1" key="1">
    <citation type="journal article" date="2023" name="Science">
        <title>Genome structures resolve the early diversification of teleost fishes.</title>
        <authorList>
            <person name="Parey E."/>
            <person name="Louis A."/>
            <person name="Montfort J."/>
            <person name="Bouchez O."/>
            <person name="Roques C."/>
            <person name="Iampietro C."/>
            <person name="Lluch J."/>
            <person name="Castinel A."/>
            <person name="Donnadieu C."/>
            <person name="Desvignes T."/>
            <person name="Floi Bucao C."/>
            <person name="Jouanno E."/>
            <person name="Wen M."/>
            <person name="Mejri S."/>
            <person name="Dirks R."/>
            <person name="Jansen H."/>
            <person name="Henkel C."/>
            <person name="Chen W.J."/>
            <person name="Zahm M."/>
            <person name="Cabau C."/>
            <person name="Klopp C."/>
            <person name="Thompson A.W."/>
            <person name="Robinson-Rechavi M."/>
            <person name="Braasch I."/>
            <person name="Lecointre G."/>
            <person name="Bobe J."/>
            <person name="Postlethwait J.H."/>
            <person name="Berthelot C."/>
            <person name="Roest Crollius H."/>
            <person name="Guiguen Y."/>
        </authorList>
    </citation>
    <scope>NUCLEOTIDE SEQUENCE</scope>
    <source>
        <strain evidence="1">WJC10195</strain>
    </source>
</reference>
<comment type="caution">
    <text evidence="1">The sequence shown here is derived from an EMBL/GenBank/DDBJ whole genome shotgun (WGS) entry which is preliminary data.</text>
</comment>
<organism evidence="1 2">
    <name type="scientific">Synaphobranchus kaupii</name>
    <name type="common">Kaup's arrowtooth eel</name>
    <dbReference type="NCBI Taxonomy" id="118154"/>
    <lineage>
        <taxon>Eukaryota</taxon>
        <taxon>Metazoa</taxon>
        <taxon>Chordata</taxon>
        <taxon>Craniata</taxon>
        <taxon>Vertebrata</taxon>
        <taxon>Euteleostomi</taxon>
        <taxon>Actinopterygii</taxon>
        <taxon>Neopterygii</taxon>
        <taxon>Teleostei</taxon>
        <taxon>Anguilliformes</taxon>
        <taxon>Synaphobranchidae</taxon>
        <taxon>Synaphobranchus</taxon>
    </lineage>
</organism>
<sequence length="125" mass="13828">MEVKTNLEMKGGVKDDGIACKWLRQSAGLCKSSRVCGLWGHVGIGLHGGPLQPVGDSRGEPGERCWRREKSVSQCHGDRRERPRRRESSDDWTPPIAVSVCLSILSFSPCRLAPPDPSPENFFLN</sequence>